<dbReference type="Gene3D" id="3.40.50.410">
    <property type="entry name" value="von Willebrand factor, type A domain"/>
    <property type="match status" value="1"/>
</dbReference>
<feature type="repeat" description="TPR" evidence="1">
    <location>
        <begin position="405"/>
        <end position="438"/>
    </location>
</feature>
<dbReference type="RefSeq" id="WP_188800093.1">
    <property type="nucleotide sequence ID" value="NZ_BMIZ01000002.1"/>
</dbReference>
<dbReference type="SUPFAM" id="SSF53300">
    <property type="entry name" value="vWA-like"/>
    <property type="match status" value="1"/>
</dbReference>
<dbReference type="Pfam" id="PF13519">
    <property type="entry name" value="VWA_2"/>
    <property type="match status" value="1"/>
</dbReference>
<dbReference type="Proteomes" id="UP000663181">
    <property type="component" value="Chromosome"/>
</dbReference>
<accession>A0ABX7GS08</accession>
<feature type="compositionally biased region" description="Low complexity" evidence="2">
    <location>
        <begin position="480"/>
        <end position="501"/>
    </location>
</feature>
<gene>
    <name evidence="5" type="ORF">ISN74_15605</name>
</gene>
<dbReference type="SMART" id="SM00028">
    <property type="entry name" value="TPR"/>
    <property type="match status" value="1"/>
</dbReference>
<keyword evidence="3" id="KW-1133">Transmembrane helix</keyword>
<feature type="compositionally biased region" description="Low complexity" evidence="2">
    <location>
        <begin position="457"/>
        <end position="469"/>
    </location>
</feature>
<evidence type="ECO:0000256" key="2">
    <source>
        <dbReference type="SAM" id="MobiDB-lite"/>
    </source>
</evidence>
<dbReference type="PANTHER" id="PTHR22550:SF14">
    <property type="entry name" value="VWFA DOMAIN-CONTAINING PROTEIN"/>
    <property type="match status" value="1"/>
</dbReference>
<proteinExistence type="predicted"/>
<dbReference type="PANTHER" id="PTHR22550">
    <property type="entry name" value="SPORE GERMINATION PROTEIN"/>
    <property type="match status" value="1"/>
</dbReference>
<dbReference type="PROSITE" id="PS50005">
    <property type="entry name" value="TPR"/>
    <property type="match status" value="1"/>
</dbReference>
<keyword evidence="3" id="KW-0472">Membrane</keyword>
<dbReference type="InterPro" id="IPR002035">
    <property type="entry name" value="VWF_A"/>
</dbReference>
<feature type="compositionally biased region" description="Low complexity" evidence="2">
    <location>
        <begin position="508"/>
        <end position="523"/>
    </location>
</feature>
<dbReference type="InterPro" id="IPR011990">
    <property type="entry name" value="TPR-like_helical_dom_sf"/>
</dbReference>
<feature type="compositionally biased region" description="Basic and acidic residues" evidence="2">
    <location>
        <begin position="635"/>
        <end position="646"/>
    </location>
</feature>
<dbReference type="InterPro" id="IPR019734">
    <property type="entry name" value="TPR_rpt"/>
</dbReference>
<feature type="compositionally biased region" description="Basic and acidic residues" evidence="2">
    <location>
        <begin position="524"/>
        <end position="537"/>
    </location>
</feature>
<reference evidence="5 6" key="1">
    <citation type="submission" date="2020-10" db="EMBL/GenBank/DDBJ databases">
        <title>Phylogeny of dyella-like bacteria.</title>
        <authorList>
            <person name="Fu J."/>
        </authorList>
    </citation>
    <scope>NUCLEOTIDE SEQUENCE [LARGE SCALE GENOMIC DNA]</scope>
    <source>
        <strain evidence="5 6">DHOB09</strain>
    </source>
</reference>
<feature type="domain" description="VWFA" evidence="4">
    <location>
        <begin position="100"/>
        <end position="202"/>
    </location>
</feature>
<dbReference type="Pfam" id="PF00515">
    <property type="entry name" value="TPR_1"/>
    <property type="match status" value="1"/>
</dbReference>
<organism evidence="5 6">
    <name type="scientific">Dyella caseinilytica</name>
    <dbReference type="NCBI Taxonomy" id="1849581"/>
    <lineage>
        <taxon>Bacteria</taxon>
        <taxon>Pseudomonadati</taxon>
        <taxon>Pseudomonadota</taxon>
        <taxon>Gammaproteobacteria</taxon>
        <taxon>Lysobacterales</taxon>
        <taxon>Rhodanobacteraceae</taxon>
        <taxon>Dyella</taxon>
    </lineage>
</organism>
<dbReference type="Gene3D" id="1.25.40.10">
    <property type="entry name" value="Tetratricopeptide repeat domain"/>
    <property type="match status" value="1"/>
</dbReference>
<feature type="compositionally biased region" description="Polar residues" evidence="2">
    <location>
        <begin position="544"/>
        <end position="587"/>
    </location>
</feature>
<dbReference type="InterPro" id="IPR036465">
    <property type="entry name" value="vWFA_dom_sf"/>
</dbReference>
<feature type="transmembrane region" description="Helical" evidence="3">
    <location>
        <begin position="12"/>
        <end position="29"/>
    </location>
</feature>
<dbReference type="PROSITE" id="PS50293">
    <property type="entry name" value="TPR_REGION"/>
    <property type="match status" value="1"/>
</dbReference>
<evidence type="ECO:0000256" key="3">
    <source>
        <dbReference type="SAM" id="Phobius"/>
    </source>
</evidence>
<evidence type="ECO:0000313" key="5">
    <source>
        <dbReference type="EMBL" id="QRN52858.1"/>
    </source>
</evidence>
<feature type="compositionally biased region" description="Low complexity" evidence="2">
    <location>
        <begin position="593"/>
        <end position="607"/>
    </location>
</feature>
<dbReference type="SUPFAM" id="SSF48452">
    <property type="entry name" value="TPR-like"/>
    <property type="match status" value="1"/>
</dbReference>
<name>A0ABX7GS08_9GAMM</name>
<evidence type="ECO:0000256" key="1">
    <source>
        <dbReference type="PROSITE-ProRule" id="PRU00339"/>
    </source>
</evidence>
<dbReference type="EMBL" id="CP064030">
    <property type="protein sequence ID" value="QRN52858.1"/>
    <property type="molecule type" value="Genomic_DNA"/>
</dbReference>
<evidence type="ECO:0000313" key="6">
    <source>
        <dbReference type="Proteomes" id="UP000663181"/>
    </source>
</evidence>
<feature type="transmembrane region" description="Helical" evidence="3">
    <location>
        <begin position="65"/>
        <end position="83"/>
    </location>
</feature>
<sequence>MSQALQQFHFLQPWWLWGLTALPFVLWFGSRSDAAHRELSRLADPELLPHLLSGNDRRARWPSGLFALGWLLGVLALSGPTWSRVTEPMYADRAAQVVAISLSQHMLARDVQPSRMERARYKARDLLAANHDGLNALIGYAGQSFVVAPLTSDAHSLDDLLDAMAPDTMPVDGDNAAQAIEQGTQLIQNAKAGGGSLVLLTDNADADAQAAARKALLAGVHVSVLGIGSEQGAPVPQADGSFMRDDQGNMVVARRHDDHLRALAEAGGGTYVAMTENGSDVSTLHAQLRPSAHASVTTGQSGDAWQDRGPWLLLPLLLVVAVGFRRGWVLVLPLVLLPLWPGPAQATGWQDWWQRPDQQAASALQQGHAAKAQQLAQDPAWRGAAAYRAKDYAAAVQALEQAKGADASYNLGNALAKLGRYPDAIKAYDQSLKLDPHNEDARANRKVVAEAMRKPPQQNTSSQQQQQSGSGQGHQDKQNGSSGQSSGQQGQQQQSGDKAGQPNGGQQNGQNQQSQGQNDQGKSSQDKNGQDQHDQRQDNQQQNGTNASQTAQQGDKQQNADSQQRDQNQPGQDATKQNPAPASSSERAQTEKAQQGLQQQMNQALAGELQQKGKRDQTHELGAVDSDDPLSKLPNDVRRDLQRVPDDPGALLRRKFELEYRERMGAQPDVGDQP</sequence>
<dbReference type="InterPro" id="IPR050768">
    <property type="entry name" value="UPF0353/GerABKA_families"/>
</dbReference>
<evidence type="ECO:0000259" key="4">
    <source>
        <dbReference type="Pfam" id="PF13519"/>
    </source>
</evidence>
<keyword evidence="3" id="KW-0812">Transmembrane</keyword>
<feature type="region of interest" description="Disordered" evidence="2">
    <location>
        <begin position="452"/>
        <end position="650"/>
    </location>
</feature>
<keyword evidence="6" id="KW-1185">Reference proteome</keyword>
<keyword evidence="1" id="KW-0802">TPR repeat</keyword>
<protein>
    <submittedName>
        <fullName evidence="5">VWA domain-containing protein</fullName>
    </submittedName>
</protein>